<feature type="transmembrane region" description="Helical" evidence="6">
    <location>
        <begin position="282"/>
        <end position="303"/>
    </location>
</feature>
<dbReference type="InterPro" id="IPR011701">
    <property type="entry name" value="MFS"/>
</dbReference>
<name>A0AA41Z4N6_9SPHN</name>
<dbReference type="PANTHER" id="PTHR23505">
    <property type="entry name" value="SPINSTER"/>
    <property type="match status" value="1"/>
</dbReference>
<keyword evidence="3 6" id="KW-0812">Transmembrane</keyword>
<feature type="transmembrane region" description="Helical" evidence="6">
    <location>
        <begin position="342"/>
        <end position="368"/>
    </location>
</feature>
<evidence type="ECO:0000256" key="6">
    <source>
        <dbReference type="SAM" id="Phobius"/>
    </source>
</evidence>
<dbReference type="InterPro" id="IPR036259">
    <property type="entry name" value="MFS_trans_sf"/>
</dbReference>
<protein>
    <submittedName>
        <fullName evidence="8">MFS transporter</fullName>
    </submittedName>
</protein>
<organism evidence="8 9">
    <name type="scientific">Sphingomonas lycopersici</name>
    <dbReference type="NCBI Taxonomy" id="2951807"/>
    <lineage>
        <taxon>Bacteria</taxon>
        <taxon>Pseudomonadati</taxon>
        <taxon>Pseudomonadota</taxon>
        <taxon>Alphaproteobacteria</taxon>
        <taxon>Sphingomonadales</taxon>
        <taxon>Sphingomonadaceae</taxon>
        <taxon>Sphingomonas</taxon>
    </lineage>
</organism>
<dbReference type="GO" id="GO:0022857">
    <property type="term" value="F:transmembrane transporter activity"/>
    <property type="evidence" value="ECO:0007669"/>
    <property type="project" value="InterPro"/>
</dbReference>
<evidence type="ECO:0000256" key="1">
    <source>
        <dbReference type="ARBA" id="ARBA00004141"/>
    </source>
</evidence>
<dbReference type="GO" id="GO:0016020">
    <property type="term" value="C:membrane"/>
    <property type="evidence" value="ECO:0007669"/>
    <property type="project" value="UniProtKB-SubCell"/>
</dbReference>
<gene>
    <name evidence="8" type="ORF">NEE01_04155</name>
</gene>
<feature type="transmembrane region" description="Helical" evidence="6">
    <location>
        <begin position="315"/>
        <end position="336"/>
    </location>
</feature>
<keyword evidence="4 6" id="KW-1133">Transmembrane helix</keyword>
<reference evidence="8" key="1">
    <citation type="submission" date="2022-06" db="EMBL/GenBank/DDBJ databases">
        <title>Sphingomonas sp. nov. isolated from rhizosphere soil of tomato.</title>
        <authorList>
            <person name="Dong H."/>
            <person name="Gao R."/>
        </authorList>
    </citation>
    <scope>NUCLEOTIDE SEQUENCE</scope>
    <source>
        <strain evidence="8">MMSM24</strain>
    </source>
</reference>
<feature type="domain" description="Major facilitator superfamily (MFS) profile" evidence="7">
    <location>
        <begin position="27"/>
        <end position="439"/>
    </location>
</feature>
<feature type="transmembrane region" description="Helical" evidence="6">
    <location>
        <begin position="194"/>
        <end position="214"/>
    </location>
</feature>
<feature type="transmembrane region" description="Helical" evidence="6">
    <location>
        <begin position="413"/>
        <end position="434"/>
    </location>
</feature>
<dbReference type="AlphaFoldDB" id="A0AA41Z4N6"/>
<evidence type="ECO:0000256" key="5">
    <source>
        <dbReference type="ARBA" id="ARBA00023136"/>
    </source>
</evidence>
<feature type="transmembrane region" description="Helical" evidence="6">
    <location>
        <begin position="118"/>
        <end position="140"/>
    </location>
</feature>
<dbReference type="InterPro" id="IPR020846">
    <property type="entry name" value="MFS_dom"/>
</dbReference>
<keyword evidence="2" id="KW-0813">Transport</keyword>
<feature type="transmembrane region" description="Helical" evidence="6">
    <location>
        <begin position="93"/>
        <end position="112"/>
    </location>
</feature>
<feature type="transmembrane region" description="Helical" evidence="6">
    <location>
        <begin position="380"/>
        <end position="401"/>
    </location>
</feature>
<keyword evidence="5 6" id="KW-0472">Membrane</keyword>
<comment type="subcellular location">
    <subcellularLocation>
        <location evidence="1">Membrane</location>
        <topology evidence="1">Multi-pass membrane protein</topology>
    </subcellularLocation>
</comment>
<accession>A0AA41Z4N6</accession>
<sequence>MAHIPVPGASAGDPATPWPARRRAWAITGLLALASVASQFDRVVLNLTVEPVKAEFALDDTRFALLQGVAFGLFYTLCSVPIGRLADLYQRRLVLGISLVLFSLFSMVSGLARSFGQLFATRVGVAVGEASVTPTGLSLLSDLVPPERLGRAVSIFFLSAPFGIGLAFIAGGHLLSTLDALAARGGLPLGLAPWQAAFLIVGFPGLLLAPLFFLMREPERRGQGGAAALSLREVVAVIRARGLALTLMFAGFSMVTVVNFAYNVWTPALFARVYGWTPAEIGLGFGLVMIVFGTSGVYFAGWLSDRMTRAGHRDAQLRVAAFSFLACGAFGAAAPLMPDGRLALALIAPAMFLANVPIPCAGTALQLILPNRARAQVTALYIMIISLVGIGIGPVVIGFMTDRVFVAPADIRYALAIVVGVAAPVMTVLLLAALRPYRRLRAGAAVEA</sequence>
<comment type="caution">
    <text evidence="8">The sequence shown here is derived from an EMBL/GenBank/DDBJ whole genome shotgun (WGS) entry which is preliminary data.</text>
</comment>
<dbReference type="PROSITE" id="PS50850">
    <property type="entry name" value="MFS"/>
    <property type="match status" value="1"/>
</dbReference>
<evidence type="ECO:0000313" key="8">
    <source>
        <dbReference type="EMBL" id="MCW6533970.1"/>
    </source>
</evidence>
<feature type="transmembrane region" description="Helical" evidence="6">
    <location>
        <begin position="152"/>
        <end position="174"/>
    </location>
</feature>
<evidence type="ECO:0000256" key="3">
    <source>
        <dbReference type="ARBA" id="ARBA00022692"/>
    </source>
</evidence>
<dbReference type="Proteomes" id="UP001165565">
    <property type="component" value="Unassembled WGS sequence"/>
</dbReference>
<dbReference type="RefSeq" id="WP_265267986.1">
    <property type="nucleotide sequence ID" value="NZ_JANFAV010000002.1"/>
</dbReference>
<dbReference type="Gene3D" id="1.20.1250.20">
    <property type="entry name" value="MFS general substrate transporter like domains"/>
    <property type="match status" value="2"/>
</dbReference>
<dbReference type="PANTHER" id="PTHR23505:SF79">
    <property type="entry name" value="PROTEIN SPINSTER"/>
    <property type="match status" value="1"/>
</dbReference>
<feature type="transmembrane region" description="Helical" evidence="6">
    <location>
        <begin position="65"/>
        <end position="86"/>
    </location>
</feature>
<evidence type="ECO:0000256" key="2">
    <source>
        <dbReference type="ARBA" id="ARBA00022448"/>
    </source>
</evidence>
<dbReference type="EMBL" id="JANFAV010000002">
    <property type="protein sequence ID" value="MCW6533970.1"/>
    <property type="molecule type" value="Genomic_DNA"/>
</dbReference>
<feature type="transmembrane region" description="Helical" evidence="6">
    <location>
        <begin position="242"/>
        <end position="262"/>
    </location>
</feature>
<keyword evidence="9" id="KW-1185">Reference proteome</keyword>
<dbReference type="SUPFAM" id="SSF103473">
    <property type="entry name" value="MFS general substrate transporter"/>
    <property type="match status" value="1"/>
</dbReference>
<evidence type="ECO:0000259" key="7">
    <source>
        <dbReference type="PROSITE" id="PS50850"/>
    </source>
</evidence>
<proteinExistence type="predicted"/>
<dbReference type="InterPro" id="IPR044770">
    <property type="entry name" value="MFS_spinster-like"/>
</dbReference>
<dbReference type="Pfam" id="PF07690">
    <property type="entry name" value="MFS_1"/>
    <property type="match status" value="1"/>
</dbReference>
<evidence type="ECO:0000256" key="4">
    <source>
        <dbReference type="ARBA" id="ARBA00022989"/>
    </source>
</evidence>
<evidence type="ECO:0000313" key="9">
    <source>
        <dbReference type="Proteomes" id="UP001165565"/>
    </source>
</evidence>